<feature type="region of interest" description="Disordered" evidence="1">
    <location>
        <begin position="1"/>
        <end position="36"/>
    </location>
</feature>
<reference evidence="2 3" key="1">
    <citation type="submission" date="2022-11" db="EMBL/GenBank/DDBJ databases">
        <title>Whole genome sequence of Eschrichtius robustus ER-17-0199.</title>
        <authorList>
            <person name="Bruniche-Olsen A."/>
            <person name="Black A.N."/>
            <person name="Fields C.J."/>
            <person name="Walden K."/>
            <person name="Dewoody J.A."/>
        </authorList>
    </citation>
    <scope>NUCLEOTIDE SEQUENCE [LARGE SCALE GENOMIC DNA]</scope>
    <source>
        <strain evidence="2">ER-17-0199</strain>
        <tissue evidence="2">Blubber</tissue>
    </source>
</reference>
<name>A0AB34GX34_ESCRO</name>
<evidence type="ECO:0000256" key="1">
    <source>
        <dbReference type="SAM" id="MobiDB-lite"/>
    </source>
</evidence>
<keyword evidence="3" id="KW-1185">Reference proteome</keyword>
<comment type="caution">
    <text evidence="2">The sequence shown here is derived from an EMBL/GenBank/DDBJ whole genome shotgun (WGS) entry which is preliminary data.</text>
</comment>
<proteinExistence type="predicted"/>
<accession>A0AB34GX34</accession>
<dbReference type="EMBL" id="JAIQCJ010002079">
    <property type="protein sequence ID" value="KAJ8784021.1"/>
    <property type="molecule type" value="Genomic_DNA"/>
</dbReference>
<evidence type="ECO:0000313" key="3">
    <source>
        <dbReference type="Proteomes" id="UP001159641"/>
    </source>
</evidence>
<dbReference type="Proteomes" id="UP001159641">
    <property type="component" value="Unassembled WGS sequence"/>
</dbReference>
<protein>
    <submittedName>
        <fullName evidence="2">Uncharacterized protein</fullName>
    </submittedName>
</protein>
<sequence>MSVVKHRAQAGEQQGRWITPSQPQCPTPAPAGTRTSRPVTLQAAAPGGSYVPLSPLTHDVAQAKHGLPGVQAHGPPPLAPSLPLGVPSLMEEARYSSQRQELTEASQGAELLRHPTQGGIPPWLPCSVGCPFSHPSGSTHFNRLQLQLLPSWPCTGNSHGAHLVPTQRLQVTTMVALNPLPHSTYLAYRGQDPGSSKLSSGKGRGNRIWHRGLDGLQSSCTHCPPPFHLMVTAGVDSAKEAAIGRDDKACQTNTIQHLLHAWPCEEAGSEAEQLSQVNGGAGIWTQASSLPPLYTALNKLLGAKCCGSQREPSYGISRSLGADKRVEVVAEEGQGPLPEHCLPVQPCSPGNPPSIDRLCRVSWRLLPICFPLITTWSCQHAKTPQRWANMAGMGLEPGFCLKLVPGTMVARSCGKTRAHLTTAEE</sequence>
<evidence type="ECO:0000313" key="2">
    <source>
        <dbReference type="EMBL" id="KAJ8784021.1"/>
    </source>
</evidence>
<organism evidence="2 3">
    <name type="scientific">Eschrichtius robustus</name>
    <name type="common">California gray whale</name>
    <name type="synonym">Eschrichtius gibbosus</name>
    <dbReference type="NCBI Taxonomy" id="9764"/>
    <lineage>
        <taxon>Eukaryota</taxon>
        <taxon>Metazoa</taxon>
        <taxon>Chordata</taxon>
        <taxon>Craniata</taxon>
        <taxon>Vertebrata</taxon>
        <taxon>Euteleostomi</taxon>
        <taxon>Mammalia</taxon>
        <taxon>Eutheria</taxon>
        <taxon>Laurasiatheria</taxon>
        <taxon>Artiodactyla</taxon>
        <taxon>Whippomorpha</taxon>
        <taxon>Cetacea</taxon>
        <taxon>Mysticeti</taxon>
        <taxon>Eschrichtiidae</taxon>
        <taxon>Eschrichtius</taxon>
    </lineage>
</organism>
<gene>
    <name evidence="2" type="ORF">J1605_009064</name>
</gene>
<dbReference type="AlphaFoldDB" id="A0AB34GX34"/>